<sequence>MTASKTLRIRQAEACNLRLRPLRGASYPRPHGVLDLAKLPKNFDWRNLILVLRLRGDFGGGGPIMIALERHLGNKPSMEVILNCEKKNNGHHDGETWRPTATLRRMACPKRDASRTQELLQNSYDKYYVSDYGTTLGEQQQTAASLLTRGGPQKIADDVPSPL</sequence>
<gene>
    <name evidence="1" type="ORF">PHYSODRAFT_340010</name>
</gene>
<dbReference type="RefSeq" id="XP_009536347.1">
    <property type="nucleotide sequence ID" value="XM_009538052.1"/>
</dbReference>
<dbReference type="GeneID" id="20647837"/>
<dbReference type="Proteomes" id="UP000002640">
    <property type="component" value="Unassembled WGS sequence"/>
</dbReference>
<dbReference type="InParanoid" id="G5A8E9"/>
<name>G5A8E9_PHYSP</name>
<accession>G5A8E9</accession>
<dbReference type="KEGG" id="psoj:PHYSODRAFT_340010"/>
<evidence type="ECO:0000313" key="1">
    <source>
        <dbReference type="EMBL" id="EGZ08175.1"/>
    </source>
</evidence>
<dbReference type="EMBL" id="JH159161">
    <property type="protein sequence ID" value="EGZ08175.1"/>
    <property type="molecule type" value="Genomic_DNA"/>
</dbReference>
<evidence type="ECO:0000313" key="2">
    <source>
        <dbReference type="Proteomes" id="UP000002640"/>
    </source>
</evidence>
<keyword evidence="2" id="KW-1185">Reference proteome</keyword>
<protein>
    <submittedName>
        <fullName evidence="1">Uncharacterized protein</fullName>
    </submittedName>
</protein>
<reference evidence="1 2" key="1">
    <citation type="journal article" date="2006" name="Science">
        <title>Phytophthora genome sequences uncover evolutionary origins and mechanisms of pathogenesis.</title>
        <authorList>
            <person name="Tyler B.M."/>
            <person name="Tripathy S."/>
            <person name="Zhang X."/>
            <person name="Dehal P."/>
            <person name="Jiang R.H."/>
            <person name="Aerts A."/>
            <person name="Arredondo F.D."/>
            <person name="Baxter L."/>
            <person name="Bensasson D."/>
            <person name="Beynon J.L."/>
            <person name="Chapman J."/>
            <person name="Damasceno C.M."/>
            <person name="Dorrance A.E."/>
            <person name="Dou D."/>
            <person name="Dickerman A.W."/>
            <person name="Dubchak I.L."/>
            <person name="Garbelotto M."/>
            <person name="Gijzen M."/>
            <person name="Gordon S.G."/>
            <person name="Govers F."/>
            <person name="Grunwald N.J."/>
            <person name="Huang W."/>
            <person name="Ivors K.L."/>
            <person name="Jones R.W."/>
            <person name="Kamoun S."/>
            <person name="Krampis K."/>
            <person name="Lamour K.H."/>
            <person name="Lee M.K."/>
            <person name="McDonald W.H."/>
            <person name="Medina M."/>
            <person name="Meijer H.J."/>
            <person name="Nordberg E.K."/>
            <person name="Maclean D.J."/>
            <person name="Ospina-Giraldo M.D."/>
            <person name="Morris P.F."/>
            <person name="Phuntumart V."/>
            <person name="Putnam N.H."/>
            <person name="Rash S."/>
            <person name="Rose J.K."/>
            <person name="Sakihama Y."/>
            <person name="Salamov A.A."/>
            <person name="Savidor A."/>
            <person name="Scheuring C.F."/>
            <person name="Smith B.M."/>
            <person name="Sobral B.W."/>
            <person name="Terry A."/>
            <person name="Torto-Alalibo T.A."/>
            <person name="Win J."/>
            <person name="Xu Z."/>
            <person name="Zhang H."/>
            <person name="Grigoriev I.V."/>
            <person name="Rokhsar D.S."/>
            <person name="Boore J.L."/>
        </authorList>
    </citation>
    <scope>NUCLEOTIDE SEQUENCE [LARGE SCALE GENOMIC DNA]</scope>
    <source>
        <strain evidence="1 2">P6497</strain>
    </source>
</reference>
<organism evidence="1 2">
    <name type="scientific">Phytophthora sojae (strain P6497)</name>
    <name type="common">Soybean stem and root rot agent</name>
    <name type="synonym">Phytophthora megasperma f. sp. glycines</name>
    <dbReference type="NCBI Taxonomy" id="1094619"/>
    <lineage>
        <taxon>Eukaryota</taxon>
        <taxon>Sar</taxon>
        <taxon>Stramenopiles</taxon>
        <taxon>Oomycota</taxon>
        <taxon>Peronosporomycetes</taxon>
        <taxon>Peronosporales</taxon>
        <taxon>Peronosporaceae</taxon>
        <taxon>Phytophthora</taxon>
    </lineage>
</organism>
<proteinExistence type="predicted"/>
<dbReference type="AlphaFoldDB" id="G5A8E9"/>